<evidence type="ECO:0000259" key="9">
    <source>
        <dbReference type="PROSITE" id="PS50157"/>
    </source>
</evidence>
<feature type="domain" description="C2H2-type" evidence="9">
    <location>
        <begin position="767"/>
        <end position="796"/>
    </location>
</feature>
<evidence type="ECO:0000256" key="5">
    <source>
        <dbReference type="ARBA" id="ARBA00022833"/>
    </source>
</evidence>
<evidence type="ECO:0000256" key="6">
    <source>
        <dbReference type="ARBA" id="ARBA00023242"/>
    </source>
</evidence>
<sequence>MPPKSKKKPTPGQPSTWQIRKQRQLQRPETGQRKLCFEKAKESKATVSIKNGQEASSSLERNNSASDRKRDSPDPEDDSIPTRTIKRRRVVPDSDDEEDEDEDEGEEVKSRQGGSCEEVTVCPTARPPNSKRSRPEEPRSHSTLESQVGTLMAAGYSPFSRGDDGQSSVDGREDALEPLGKAQHSRAGRQRSHSKGGPEDWSCRLLDFPATSQAPPTVESCPGYRNDRLSVDGPEEDVMPLGKAEHPDEATMESGLTDDEEEMEEEEEDKERLYTFKQIVEKSLTQEGFLDTSNRLFDSSRETDDETSWHEPVDVQCLAEMTTILQYLSRTEEFNSPIKAAKRCEIFTTLFGDMSDGTTTELAHLGASCLVPEVRDLLASGIMPDVAFFETLPLAEEETRSGVYARIVKHSYADGRVRFFLYIGQTCMFEIDESIEKTGIKERIHQHELKTGRFERDPVHFQRHNYAGEILKVTASDPEQQYTVHVLNVVLARFPRTRFRNKLDMFVWDSLHRLLETCMQIRFLSYCRTQVVGGMLMQSLQFGKTMRQMGYEGLNGTLSLADLGVFSETRYGSGRRLKDLPTQCHLCGRVYKEGRTLLQHLNDFNHDGPTEEERGVVHINGKRWHRCLVPGCTLGQNGGLYQKIVERNRHMETYHQGWEVPAKRETKLNAWCEPCQRGLNNLASLRTHMKSPGHQKAVKKRAELRENPDRTPTPPPAAPADPRRPHVCQTCPNTSFKDSFGLKRHYETKSHKNGTAKGNVPNHPKQHRCEACNEGFTRPQGLANHRKTAKHAKKVEALRIEAAALAALAAQSTDK</sequence>
<dbReference type="AlphaFoldDB" id="A0A3N4INS6"/>
<gene>
    <name evidence="10" type="ORF">BJ508DRAFT_302680</name>
</gene>
<dbReference type="GO" id="GO:0008270">
    <property type="term" value="F:zinc ion binding"/>
    <property type="evidence" value="ECO:0007669"/>
    <property type="project" value="UniProtKB-KW"/>
</dbReference>
<dbReference type="OrthoDB" id="6077919at2759"/>
<evidence type="ECO:0000313" key="10">
    <source>
        <dbReference type="EMBL" id="RPA85861.1"/>
    </source>
</evidence>
<reference evidence="10 11" key="1">
    <citation type="journal article" date="2018" name="Nat. Ecol. Evol.">
        <title>Pezizomycetes genomes reveal the molecular basis of ectomycorrhizal truffle lifestyle.</title>
        <authorList>
            <person name="Murat C."/>
            <person name="Payen T."/>
            <person name="Noel B."/>
            <person name="Kuo A."/>
            <person name="Morin E."/>
            <person name="Chen J."/>
            <person name="Kohler A."/>
            <person name="Krizsan K."/>
            <person name="Balestrini R."/>
            <person name="Da Silva C."/>
            <person name="Montanini B."/>
            <person name="Hainaut M."/>
            <person name="Levati E."/>
            <person name="Barry K.W."/>
            <person name="Belfiori B."/>
            <person name="Cichocki N."/>
            <person name="Clum A."/>
            <person name="Dockter R.B."/>
            <person name="Fauchery L."/>
            <person name="Guy J."/>
            <person name="Iotti M."/>
            <person name="Le Tacon F."/>
            <person name="Lindquist E.A."/>
            <person name="Lipzen A."/>
            <person name="Malagnac F."/>
            <person name="Mello A."/>
            <person name="Molinier V."/>
            <person name="Miyauchi S."/>
            <person name="Poulain J."/>
            <person name="Riccioni C."/>
            <person name="Rubini A."/>
            <person name="Sitrit Y."/>
            <person name="Splivallo R."/>
            <person name="Traeger S."/>
            <person name="Wang M."/>
            <person name="Zifcakova L."/>
            <person name="Wipf D."/>
            <person name="Zambonelli A."/>
            <person name="Paolocci F."/>
            <person name="Nowrousian M."/>
            <person name="Ottonello S."/>
            <person name="Baldrian P."/>
            <person name="Spatafora J.W."/>
            <person name="Henrissat B."/>
            <person name="Nagy L.G."/>
            <person name="Aury J.M."/>
            <person name="Wincker P."/>
            <person name="Grigoriev I.V."/>
            <person name="Bonfante P."/>
            <person name="Martin F.M."/>
        </authorList>
    </citation>
    <scope>NUCLEOTIDE SEQUENCE [LARGE SCALE GENOMIC DNA]</scope>
    <source>
        <strain evidence="10 11">RN42</strain>
    </source>
</reference>
<dbReference type="PROSITE" id="PS00028">
    <property type="entry name" value="ZINC_FINGER_C2H2_1"/>
    <property type="match status" value="3"/>
</dbReference>
<keyword evidence="11" id="KW-1185">Reference proteome</keyword>
<feature type="compositionally biased region" description="Basic and acidic residues" evidence="8">
    <location>
        <begin position="133"/>
        <end position="142"/>
    </location>
</feature>
<dbReference type="Gene3D" id="3.30.160.60">
    <property type="entry name" value="Classic Zinc Finger"/>
    <property type="match status" value="1"/>
</dbReference>
<feature type="region of interest" description="Disordered" evidence="8">
    <location>
        <begin position="688"/>
        <end position="726"/>
    </location>
</feature>
<feature type="region of interest" description="Disordered" evidence="8">
    <location>
        <begin position="1"/>
        <end position="262"/>
    </location>
</feature>
<evidence type="ECO:0000256" key="2">
    <source>
        <dbReference type="ARBA" id="ARBA00022723"/>
    </source>
</evidence>
<proteinExistence type="predicted"/>
<dbReference type="InterPro" id="IPR003604">
    <property type="entry name" value="Matrin/U1-like-C_Znf_C2H2"/>
</dbReference>
<dbReference type="EMBL" id="ML119652">
    <property type="protein sequence ID" value="RPA85861.1"/>
    <property type="molecule type" value="Genomic_DNA"/>
</dbReference>
<evidence type="ECO:0000256" key="1">
    <source>
        <dbReference type="ARBA" id="ARBA00004123"/>
    </source>
</evidence>
<feature type="compositionally biased region" description="Polar residues" evidence="8">
    <location>
        <begin position="45"/>
        <end position="65"/>
    </location>
</feature>
<protein>
    <recommendedName>
        <fullName evidence="9">C2H2-type domain-containing protein</fullName>
    </recommendedName>
</protein>
<feature type="compositionally biased region" description="Basic and acidic residues" evidence="8">
    <location>
        <begin position="700"/>
        <end position="709"/>
    </location>
</feature>
<evidence type="ECO:0000256" key="3">
    <source>
        <dbReference type="ARBA" id="ARBA00022737"/>
    </source>
</evidence>
<dbReference type="SMART" id="SM00451">
    <property type="entry name" value="ZnF_U1"/>
    <property type="match status" value="3"/>
</dbReference>
<dbReference type="PROSITE" id="PS50157">
    <property type="entry name" value="ZINC_FINGER_C2H2_2"/>
    <property type="match status" value="2"/>
</dbReference>
<accession>A0A3N4INS6</accession>
<organism evidence="10 11">
    <name type="scientific">Ascobolus immersus RN42</name>
    <dbReference type="NCBI Taxonomy" id="1160509"/>
    <lineage>
        <taxon>Eukaryota</taxon>
        <taxon>Fungi</taxon>
        <taxon>Dikarya</taxon>
        <taxon>Ascomycota</taxon>
        <taxon>Pezizomycotina</taxon>
        <taxon>Pezizomycetes</taxon>
        <taxon>Pezizales</taxon>
        <taxon>Ascobolaceae</taxon>
        <taxon>Ascobolus</taxon>
    </lineage>
</organism>
<dbReference type="GO" id="GO:0005634">
    <property type="term" value="C:nucleus"/>
    <property type="evidence" value="ECO:0007669"/>
    <property type="project" value="UniProtKB-SubCell"/>
</dbReference>
<keyword evidence="4 7" id="KW-0863">Zinc-finger</keyword>
<dbReference type="Pfam" id="PF12874">
    <property type="entry name" value="zf-met"/>
    <property type="match status" value="1"/>
</dbReference>
<dbReference type="GO" id="GO:0003676">
    <property type="term" value="F:nucleic acid binding"/>
    <property type="evidence" value="ECO:0007669"/>
    <property type="project" value="InterPro"/>
</dbReference>
<keyword evidence="6" id="KW-0539">Nucleus</keyword>
<dbReference type="SUPFAM" id="SSF57667">
    <property type="entry name" value="beta-beta-alpha zinc fingers"/>
    <property type="match status" value="1"/>
</dbReference>
<dbReference type="InterPro" id="IPR036236">
    <property type="entry name" value="Znf_C2H2_sf"/>
</dbReference>
<keyword evidence="5" id="KW-0862">Zinc</keyword>
<feature type="compositionally biased region" description="Basic residues" evidence="8">
    <location>
        <begin position="183"/>
        <end position="194"/>
    </location>
</feature>
<feature type="domain" description="C2H2-type" evidence="9">
    <location>
        <begin position="582"/>
        <end position="611"/>
    </location>
</feature>
<feature type="compositionally biased region" description="Polar residues" evidence="8">
    <location>
        <begin position="13"/>
        <end position="29"/>
    </location>
</feature>
<dbReference type="Proteomes" id="UP000275078">
    <property type="component" value="Unassembled WGS sequence"/>
</dbReference>
<evidence type="ECO:0000256" key="4">
    <source>
        <dbReference type="ARBA" id="ARBA00022771"/>
    </source>
</evidence>
<dbReference type="SMART" id="SM00355">
    <property type="entry name" value="ZnF_C2H2"/>
    <property type="match status" value="5"/>
</dbReference>
<evidence type="ECO:0000256" key="8">
    <source>
        <dbReference type="SAM" id="MobiDB-lite"/>
    </source>
</evidence>
<evidence type="ECO:0000256" key="7">
    <source>
        <dbReference type="PROSITE-ProRule" id="PRU00042"/>
    </source>
</evidence>
<feature type="compositionally biased region" description="Acidic residues" evidence="8">
    <location>
        <begin position="93"/>
        <end position="106"/>
    </location>
</feature>
<keyword evidence="2" id="KW-0479">Metal-binding</keyword>
<dbReference type="InterPro" id="IPR050888">
    <property type="entry name" value="ZnF_C2H2-type_TF"/>
</dbReference>
<feature type="compositionally biased region" description="Basic residues" evidence="8">
    <location>
        <begin position="688"/>
        <end position="699"/>
    </location>
</feature>
<feature type="compositionally biased region" description="Basic and acidic residues" evidence="8">
    <location>
        <begin position="30"/>
        <end position="44"/>
    </location>
</feature>
<name>A0A3N4INS6_ASCIM</name>
<keyword evidence="3" id="KW-0677">Repeat</keyword>
<comment type="subcellular location">
    <subcellularLocation>
        <location evidence="1">Nucleus</location>
    </subcellularLocation>
</comment>
<evidence type="ECO:0000313" key="11">
    <source>
        <dbReference type="Proteomes" id="UP000275078"/>
    </source>
</evidence>
<dbReference type="InterPro" id="IPR013087">
    <property type="entry name" value="Znf_C2H2_type"/>
</dbReference>
<dbReference type="PANTHER" id="PTHR24406">
    <property type="entry name" value="TRANSCRIPTIONAL REPRESSOR CTCFL-RELATED"/>
    <property type="match status" value="1"/>
</dbReference>